<keyword evidence="2" id="KW-0663">Pyridoxal phosphate</keyword>
<dbReference type="PROSITE" id="PS00879">
    <property type="entry name" value="ODR_DC_2_2"/>
    <property type="match status" value="1"/>
</dbReference>
<dbReference type="InterPro" id="IPR022657">
    <property type="entry name" value="De-COase2_CS"/>
</dbReference>
<dbReference type="InterPro" id="IPR022643">
    <property type="entry name" value="De-COase2_C"/>
</dbReference>
<dbReference type="Proteomes" id="UP001596364">
    <property type="component" value="Unassembled WGS sequence"/>
</dbReference>
<dbReference type="InterPro" id="IPR009006">
    <property type="entry name" value="Ala_racemase/Decarboxylase_C"/>
</dbReference>
<organism evidence="6 7">
    <name type="scientific">Pseudobowmanella zhangzhouensis</name>
    <dbReference type="NCBI Taxonomy" id="1537679"/>
    <lineage>
        <taxon>Bacteria</taxon>
        <taxon>Pseudomonadati</taxon>
        <taxon>Pseudomonadota</taxon>
        <taxon>Gammaproteobacteria</taxon>
        <taxon>Alteromonadales</taxon>
        <taxon>Alteromonadaceae</taxon>
    </lineage>
</organism>
<evidence type="ECO:0000256" key="2">
    <source>
        <dbReference type="ARBA" id="ARBA00022898"/>
    </source>
</evidence>
<dbReference type="PRINTS" id="PR01182">
    <property type="entry name" value="ORNDCRBXLASE"/>
</dbReference>
<dbReference type="SUPFAM" id="SSF51419">
    <property type="entry name" value="PLP-binding barrel"/>
    <property type="match status" value="1"/>
</dbReference>
<keyword evidence="7" id="KW-1185">Reference proteome</keyword>
<dbReference type="PANTHER" id="PTHR43727">
    <property type="entry name" value="DIAMINOPIMELATE DECARBOXYLASE"/>
    <property type="match status" value="1"/>
</dbReference>
<reference evidence="7" key="1">
    <citation type="journal article" date="2019" name="Int. J. Syst. Evol. Microbiol.">
        <title>The Global Catalogue of Microorganisms (GCM) 10K type strain sequencing project: providing services to taxonomists for standard genome sequencing and annotation.</title>
        <authorList>
            <consortium name="The Broad Institute Genomics Platform"/>
            <consortium name="The Broad Institute Genome Sequencing Center for Infectious Disease"/>
            <person name="Wu L."/>
            <person name="Ma J."/>
        </authorList>
    </citation>
    <scope>NUCLEOTIDE SEQUENCE [LARGE SCALE GENOMIC DNA]</scope>
    <source>
        <strain evidence="7">CGMCC 1.16031</strain>
    </source>
</reference>
<sequence>MSQTIPNHVPMSQFSVRASQLLIGEKSLDEIAVMLGKDVFYAYDSAVINQKIQQFRQNMPDRIKLHYAIKANPYPPLVGRMVGWVDGFDVASHREMLVALQSGMPASEISFAGPAKQLPELAAAIVAGVTLNIESMTELARVIDLGKELRQLPKVSFRVNPAFELKASGMKMGGGPKQFGIDEEVLLETLGTLDYDTFDLVGFHIFWGSQNLSQEAICHAHANTFGLASKLVAVTPVRVKSINIGGGLGIPYFMGEKRLDLQPIGENLQHLIGHYQELKDVELVIELGRFLVGEAGIYASRITDIKESRGHTFLMTNGGLHHHLSNSGNFGQVIRKNYPVALGNKMDYPLMEQQVSAVGPLCTPLDVLADKMWLPKAEIGDWLVVFQSGAYGPTASPQDFLSHPRVKEILL</sequence>
<evidence type="ECO:0000313" key="6">
    <source>
        <dbReference type="EMBL" id="MFC6438685.1"/>
    </source>
</evidence>
<dbReference type="InterPro" id="IPR002433">
    <property type="entry name" value="Orn_de-COase"/>
</dbReference>
<proteinExistence type="inferred from homology"/>
<dbReference type="PANTHER" id="PTHR43727:SF2">
    <property type="entry name" value="GROUP IV DECARBOXYLASE"/>
    <property type="match status" value="1"/>
</dbReference>
<dbReference type="SUPFAM" id="SSF50621">
    <property type="entry name" value="Alanine racemase C-terminal domain-like"/>
    <property type="match status" value="1"/>
</dbReference>
<dbReference type="InterPro" id="IPR000183">
    <property type="entry name" value="Orn/DAP/Arg_de-COase"/>
</dbReference>
<dbReference type="PRINTS" id="PR01179">
    <property type="entry name" value="ODADCRBXLASE"/>
</dbReference>
<protein>
    <submittedName>
        <fullName evidence="6">Pyridoxal-dependent decarboxylase, exosortase A system-associated</fullName>
    </submittedName>
</protein>
<dbReference type="Pfam" id="PF00278">
    <property type="entry name" value="Orn_DAP_Arg_deC"/>
    <property type="match status" value="1"/>
</dbReference>
<comment type="caution">
    <text evidence="6">The sequence shown here is derived from an EMBL/GenBank/DDBJ whole genome shotgun (WGS) entry which is preliminary data.</text>
</comment>
<dbReference type="Gene3D" id="3.20.20.10">
    <property type="entry name" value="Alanine racemase"/>
    <property type="match status" value="1"/>
</dbReference>
<comment type="cofactor">
    <cofactor evidence="1">
        <name>pyridoxal 5'-phosphate</name>
        <dbReference type="ChEBI" id="CHEBI:597326"/>
    </cofactor>
</comment>
<comment type="similarity">
    <text evidence="3">Belongs to the Orn/Lys/Arg decarboxylase class-II family.</text>
</comment>
<accession>A0ABW1XHN7</accession>
<name>A0ABW1XHN7_9ALTE</name>
<dbReference type="InterPro" id="IPR022644">
    <property type="entry name" value="De-COase2_N"/>
</dbReference>
<dbReference type="CDD" id="cd06839">
    <property type="entry name" value="PLPDE_III_Btrk_like"/>
    <property type="match status" value="1"/>
</dbReference>
<dbReference type="InterPro" id="IPR029066">
    <property type="entry name" value="PLP-binding_barrel"/>
</dbReference>
<dbReference type="EMBL" id="JBHSUS010000001">
    <property type="protein sequence ID" value="MFC6438685.1"/>
    <property type="molecule type" value="Genomic_DNA"/>
</dbReference>
<dbReference type="Pfam" id="PF02784">
    <property type="entry name" value="Orn_Arg_deC_N"/>
    <property type="match status" value="1"/>
</dbReference>
<gene>
    <name evidence="6" type="ORF">ACFP85_00725</name>
</gene>
<dbReference type="InterPro" id="IPR017530">
    <property type="entry name" value="DCO2ase_PEP1"/>
</dbReference>
<evidence type="ECO:0000259" key="5">
    <source>
        <dbReference type="Pfam" id="PF02784"/>
    </source>
</evidence>
<evidence type="ECO:0000313" key="7">
    <source>
        <dbReference type="Proteomes" id="UP001596364"/>
    </source>
</evidence>
<feature type="domain" description="Orn/DAP/Arg decarboxylase 2 C-terminal" evidence="4">
    <location>
        <begin position="40"/>
        <end position="389"/>
    </location>
</feature>
<dbReference type="NCBIfam" id="TIGR03099">
    <property type="entry name" value="dCO2ase_PEP1"/>
    <property type="match status" value="1"/>
</dbReference>
<evidence type="ECO:0000259" key="4">
    <source>
        <dbReference type="Pfam" id="PF00278"/>
    </source>
</evidence>
<evidence type="ECO:0000256" key="3">
    <source>
        <dbReference type="RuleBase" id="RU003737"/>
    </source>
</evidence>
<evidence type="ECO:0000256" key="1">
    <source>
        <dbReference type="ARBA" id="ARBA00001933"/>
    </source>
</evidence>
<dbReference type="RefSeq" id="WP_131259431.1">
    <property type="nucleotide sequence ID" value="NZ_JBHSUS010000001.1"/>
</dbReference>
<feature type="domain" description="Orn/DAP/Arg decarboxylase 2 N-terminal" evidence="5">
    <location>
        <begin position="47"/>
        <end position="292"/>
    </location>
</feature>
<dbReference type="Gene3D" id="2.40.37.10">
    <property type="entry name" value="Lyase, Ornithine Decarboxylase, Chain A, domain 1"/>
    <property type="match status" value="1"/>
</dbReference>